<sequence length="1126" mass="129418">MELSVLLEIYKDHKQVKELAKWAGTAEGNLYLKGLTGSSAAVAAATQGASHKHLFILYDKEEAAYFYHDLMQLTGESAVFFFPSSYKRSPAFGQIDGSNVILRTQALEQLQKDSAPCMVVTYAEALLERVPSRNEMKGQSMTIRTGDQLDMAFVTDFLQEIGFQPVDFVYEPGQYSVRGSIIDIYSYADEDPIRLDFFGDEVESIRTFDIESQLSRKTLSTISIYPNLSEKSQDEESYISLPEFLDNQTRLWIESPLQIIEKVRDIYNMVVEKNRQTDKENDQEIPSATTLTHPEELEKKFNQHSKIIWGRQLLNDSLRIVTFETSPQPVFKKNFELLESDIQRKQEEGYRVFILSDNPRQLERLRQIFEDRDQQLTYTEINKTLHSGFIDHHLKICVYTDHQIFDRYHKFSLRTDKARAARQSLSIKELTRLNPGDYVVHIDHGVGRFGGLVTTDVNGQKQEAIKLIYKDNDVILVNIHSLHRISKFKGKDGEPPRINKLGTGAWQRTKEKTKKKVKDIARELISLYAARKAQPGFAFSPDSFMQKELEASFIFEDTPDQYKSTQAIKRDMEEKTPMDRLVCGDVGFGKTELAIRAAFKAVSDNKQVAVLVPTTILALQHYQTFKERLKDFPCRVEYISRLRKSSQIKQVIKDLKEGKVDIIIGTHRLTGKDVVFKDLGLLIIDEEQRFGVAVKEKLKRLKVNVDTLTLTATPIPRTLQFSLMGARDLSILNTPPPNRHPIITELHVFNEAIIKEAITYELERNGQVFFINNRVQNIYELEKAINRWLPDVRTVVAHGQMEGQKLEKIMLDFMAGDYDVLIATTIIESGLDIPNANTIIINNAHQFGLSELHQLRGRVGRSNKKAFCYLLAPPLNTLTKDAQRRLRIIEEFSDLGSGFNIAMQDLDIRGAGNLLGAEQSGYIADIGYETYQRILQEAMLELREEEFPDLFKDKEPQDEDQQPFVQDCQIETDIEVRIPEYYISNTAERMELYRELDNISNEEDIKSFEYKLKDRFGPIPEPTITLLDIVRVRLKAQSMGIEKLVLKNQTARLYFVSNPQARFYQSECFGKILQWVQSHPKDVQMKQKQEKLILKIKKVDNIQTLNKLLCDIIADKTCKENSLSSS</sequence>
<dbReference type="InterPro" id="IPR041471">
    <property type="entry name" value="UvrB_inter"/>
</dbReference>
<dbReference type="Gene3D" id="3.30.2060.10">
    <property type="entry name" value="Penicillin-binding protein 1b domain"/>
    <property type="match status" value="1"/>
</dbReference>
<evidence type="ECO:0000256" key="9">
    <source>
        <dbReference type="HAMAP-Rule" id="MF_00969"/>
    </source>
</evidence>
<dbReference type="Gene3D" id="3.90.1150.50">
    <property type="entry name" value="Transcription-repair-coupling factor, D7 domain"/>
    <property type="match status" value="1"/>
</dbReference>
<dbReference type="Pfam" id="PF00271">
    <property type="entry name" value="Helicase_C"/>
    <property type="match status" value="1"/>
</dbReference>
<dbReference type="SUPFAM" id="SSF141259">
    <property type="entry name" value="CarD-like"/>
    <property type="match status" value="1"/>
</dbReference>
<dbReference type="Pfam" id="PF02559">
    <property type="entry name" value="CarD_TRCF_RID"/>
    <property type="match status" value="1"/>
</dbReference>
<evidence type="ECO:0000259" key="11">
    <source>
        <dbReference type="PROSITE" id="PS51194"/>
    </source>
</evidence>
<keyword evidence="6 9" id="KW-0067">ATP-binding</keyword>
<dbReference type="InParanoid" id="A0A1I1YI81"/>
<organism evidence="12 13">
    <name type="scientific">Thermophagus xiamenensis</name>
    <dbReference type="NCBI Taxonomy" id="385682"/>
    <lineage>
        <taxon>Bacteria</taxon>
        <taxon>Pseudomonadati</taxon>
        <taxon>Bacteroidota</taxon>
        <taxon>Bacteroidia</taxon>
        <taxon>Marinilabiliales</taxon>
        <taxon>Marinilabiliaceae</taxon>
        <taxon>Thermophagus</taxon>
    </lineage>
</organism>
<dbReference type="PANTHER" id="PTHR47964:SF1">
    <property type="entry name" value="ATP-DEPENDENT DNA HELICASE HOMOLOG RECG, CHLOROPLASTIC"/>
    <property type="match status" value="1"/>
</dbReference>
<dbReference type="GO" id="GO:0016787">
    <property type="term" value="F:hydrolase activity"/>
    <property type="evidence" value="ECO:0007669"/>
    <property type="project" value="UniProtKB-KW"/>
</dbReference>
<keyword evidence="4 9" id="KW-0378">Hydrolase</keyword>
<evidence type="ECO:0000259" key="10">
    <source>
        <dbReference type="PROSITE" id="PS51192"/>
    </source>
</evidence>
<comment type="subcellular location">
    <subcellularLocation>
        <location evidence="9">Cytoplasm</location>
    </subcellularLocation>
</comment>
<evidence type="ECO:0000256" key="2">
    <source>
        <dbReference type="ARBA" id="ARBA00022741"/>
    </source>
</evidence>
<keyword evidence="7 9" id="KW-0238">DNA-binding</keyword>
<dbReference type="GO" id="GO:0003678">
    <property type="term" value="F:DNA helicase activity"/>
    <property type="evidence" value="ECO:0007669"/>
    <property type="project" value="TreeGrafter"/>
</dbReference>
<dbReference type="GO" id="GO:0005737">
    <property type="term" value="C:cytoplasm"/>
    <property type="evidence" value="ECO:0007669"/>
    <property type="project" value="UniProtKB-SubCell"/>
</dbReference>
<dbReference type="SUPFAM" id="SSF52540">
    <property type="entry name" value="P-loop containing nucleoside triphosphate hydrolases"/>
    <property type="match status" value="4"/>
</dbReference>
<dbReference type="Pfam" id="PF17757">
    <property type="entry name" value="UvrB_inter"/>
    <property type="match status" value="1"/>
</dbReference>
<keyword evidence="2 9" id="KW-0547">Nucleotide-binding</keyword>
<keyword evidence="5 12" id="KW-0347">Helicase</keyword>
<dbReference type="GO" id="GO:0003684">
    <property type="term" value="F:damaged DNA binding"/>
    <property type="evidence" value="ECO:0007669"/>
    <property type="project" value="InterPro"/>
</dbReference>
<comment type="similarity">
    <text evidence="9">In the C-terminal section; belongs to the helicase family. RecG subfamily.</text>
</comment>
<keyword evidence="8 9" id="KW-0234">DNA repair</keyword>
<dbReference type="PROSITE" id="PS51194">
    <property type="entry name" value="HELICASE_CTER"/>
    <property type="match status" value="1"/>
</dbReference>
<comment type="function">
    <text evidence="9">Couples transcription and DNA repair by recognizing RNA polymerase (RNAP) stalled at DNA lesions. Mediates ATP-dependent release of RNAP and its truncated transcript from the DNA, and recruitment of nucleotide excision repair machinery to the damaged site.</text>
</comment>
<evidence type="ECO:0000313" key="13">
    <source>
        <dbReference type="Proteomes" id="UP000181976"/>
    </source>
</evidence>
<feature type="domain" description="Helicase ATP-binding" evidence="10">
    <location>
        <begin position="571"/>
        <end position="732"/>
    </location>
</feature>
<dbReference type="InterPro" id="IPR014001">
    <property type="entry name" value="Helicase_ATP-bd"/>
</dbReference>
<dbReference type="eggNOG" id="COG1197">
    <property type="taxonomic scope" value="Bacteria"/>
</dbReference>
<evidence type="ECO:0000256" key="6">
    <source>
        <dbReference type="ARBA" id="ARBA00022840"/>
    </source>
</evidence>
<evidence type="ECO:0000313" key="12">
    <source>
        <dbReference type="EMBL" id="SFE19246.1"/>
    </source>
</evidence>
<accession>A0A1I1YI81</accession>
<dbReference type="SMART" id="SM00490">
    <property type="entry name" value="HELICc"/>
    <property type="match status" value="1"/>
</dbReference>
<name>A0A1I1YI81_9BACT</name>
<dbReference type="SUPFAM" id="SSF143517">
    <property type="entry name" value="TRCF domain-like"/>
    <property type="match status" value="1"/>
</dbReference>
<dbReference type="Gene3D" id="3.40.50.300">
    <property type="entry name" value="P-loop containing nucleotide triphosphate hydrolases"/>
    <property type="match status" value="2"/>
</dbReference>
<dbReference type="HAMAP" id="MF_00969">
    <property type="entry name" value="TRCF"/>
    <property type="match status" value="1"/>
</dbReference>
<dbReference type="NCBIfam" id="TIGR00580">
    <property type="entry name" value="mfd"/>
    <property type="match status" value="1"/>
</dbReference>
<gene>
    <name evidence="9" type="primary">mfd</name>
    <name evidence="12" type="ORF">SAMN05444380_10811</name>
</gene>
<evidence type="ECO:0000256" key="3">
    <source>
        <dbReference type="ARBA" id="ARBA00022763"/>
    </source>
</evidence>
<dbReference type="SMART" id="SM01058">
    <property type="entry name" value="CarD_TRCF"/>
    <property type="match status" value="1"/>
</dbReference>
<evidence type="ECO:0000256" key="4">
    <source>
        <dbReference type="ARBA" id="ARBA00022801"/>
    </source>
</evidence>
<dbReference type="SMART" id="SM00982">
    <property type="entry name" value="TRCF"/>
    <property type="match status" value="1"/>
</dbReference>
<dbReference type="STRING" id="385682.SAMN05444380_10811"/>
<comment type="similarity">
    <text evidence="9">In the N-terminal section; belongs to the UvrB family.</text>
</comment>
<dbReference type="CDD" id="cd17991">
    <property type="entry name" value="DEXHc_TRCF"/>
    <property type="match status" value="1"/>
</dbReference>
<dbReference type="RefSeq" id="WP_010528336.1">
    <property type="nucleotide sequence ID" value="NZ_AFSL01000082.1"/>
</dbReference>
<protein>
    <recommendedName>
        <fullName evidence="9">Transcription-repair-coupling factor</fullName>
        <shortName evidence="9">TRCF</shortName>
        <ecNumber evidence="9">3.6.4.-</ecNumber>
    </recommendedName>
</protein>
<dbReference type="InterPro" id="IPR005118">
    <property type="entry name" value="TRCF_C"/>
</dbReference>
<dbReference type="SMART" id="SM00487">
    <property type="entry name" value="DEXDc"/>
    <property type="match status" value="1"/>
</dbReference>
<dbReference type="InterPro" id="IPR003711">
    <property type="entry name" value="CarD-like/TRCF_RID"/>
</dbReference>
<evidence type="ECO:0000256" key="5">
    <source>
        <dbReference type="ARBA" id="ARBA00022806"/>
    </source>
</evidence>
<dbReference type="GO" id="GO:0006355">
    <property type="term" value="P:regulation of DNA-templated transcription"/>
    <property type="evidence" value="ECO:0007669"/>
    <property type="project" value="UniProtKB-UniRule"/>
</dbReference>
<dbReference type="PANTHER" id="PTHR47964">
    <property type="entry name" value="ATP-DEPENDENT DNA HELICASE HOMOLOG RECG, CHLOROPLASTIC"/>
    <property type="match status" value="1"/>
</dbReference>
<evidence type="ECO:0000256" key="8">
    <source>
        <dbReference type="ARBA" id="ARBA00023204"/>
    </source>
</evidence>
<dbReference type="InterPro" id="IPR011545">
    <property type="entry name" value="DEAD/DEAH_box_helicase_dom"/>
</dbReference>
<reference evidence="12 13" key="1">
    <citation type="submission" date="2016-10" db="EMBL/GenBank/DDBJ databases">
        <authorList>
            <person name="de Groot N.N."/>
        </authorList>
    </citation>
    <scope>NUCLEOTIDE SEQUENCE [LARGE SCALE GENOMIC DNA]</scope>
    <source>
        <strain evidence="12 13">DSM 19012</strain>
    </source>
</reference>
<dbReference type="Gene3D" id="2.40.10.170">
    <property type="match status" value="1"/>
</dbReference>
<dbReference type="EMBL" id="FONA01000008">
    <property type="protein sequence ID" value="SFE19246.1"/>
    <property type="molecule type" value="Genomic_DNA"/>
</dbReference>
<dbReference type="Proteomes" id="UP000181976">
    <property type="component" value="Unassembled WGS sequence"/>
</dbReference>
<dbReference type="GO" id="GO:0005524">
    <property type="term" value="F:ATP binding"/>
    <property type="evidence" value="ECO:0007669"/>
    <property type="project" value="UniProtKB-UniRule"/>
</dbReference>
<dbReference type="GO" id="GO:0000716">
    <property type="term" value="P:transcription-coupled nucleotide-excision repair, DNA damage recognition"/>
    <property type="evidence" value="ECO:0007669"/>
    <property type="project" value="UniProtKB-UniRule"/>
</dbReference>
<dbReference type="InterPro" id="IPR001650">
    <property type="entry name" value="Helicase_C-like"/>
</dbReference>
<keyword evidence="1 9" id="KW-0963">Cytoplasm</keyword>
<dbReference type="AlphaFoldDB" id="A0A1I1YI81"/>
<feature type="domain" description="Helicase C-terminal" evidence="11">
    <location>
        <begin position="753"/>
        <end position="907"/>
    </location>
</feature>
<keyword evidence="3 9" id="KW-0227">DNA damage</keyword>
<evidence type="ECO:0000256" key="1">
    <source>
        <dbReference type="ARBA" id="ARBA00022490"/>
    </source>
</evidence>
<dbReference type="Pfam" id="PF03461">
    <property type="entry name" value="TRCF"/>
    <property type="match status" value="1"/>
</dbReference>
<dbReference type="Gene3D" id="3.40.50.11180">
    <property type="match status" value="1"/>
</dbReference>
<evidence type="ECO:0000256" key="7">
    <source>
        <dbReference type="ARBA" id="ARBA00023125"/>
    </source>
</evidence>
<dbReference type="Pfam" id="PF00270">
    <property type="entry name" value="DEAD"/>
    <property type="match status" value="1"/>
</dbReference>
<dbReference type="EC" id="3.6.4.-" evidence="9"/>
<keyword evidence="13" id="KW-1185">Reference proteome</keyword>
<dbReference type="PROSITE" id="PS51192">
    <property type="entry name" value="HELICASE_ATP_BIND_1"/>
    <property type="match status" value="1"/>
</dbReference>
<dbReference type="InterPro" id="IPR004576">
    <property type="entry name" value="Mfd"/>
</dbReference>
<dbReference type="FunCoup" id="A0A1I1YI81">
    <property type="interactions" value="406"/>
</dbReference>
<proteinExistence type="inferred from homology"/>
<dbReference type="InterPro" id="IPR036101">
    <property type="entry name" value="CarD-like/TRCF_RID_sf"/>
</dbReference>
<dbReference type="InterPro" id="IPR047112">
    <property type="entry name" value="RecG/Mfd"/>
</dbReference>
<dbReference type="InterPro" id="IPR027417">
    <property type="entry name" value="P-loop_NTPase"/>
</dbReference>
<dbReference type="InterPro" id="IPR037235">
    <property type="entry name" value="TRCF-like_C_D7"/>
</dbReference>